<feature type="compositionally biased region" description="Polar residues" evidence="1">
    <location>
        <begin position="102"/>
        <end position="112"/>
    </location>
</feature>
<dbReference type="EMBL" id="OW240918">
    <property type="protein sequence ID" value="CAH2307170.1"/>
    <property type="molecule type" value="Genomic_DNA"/>
</dbReference>
<protein>
    <submittedName>
        <fullName evidence="2">Uncharacterized protein</fullName>
    </submittedName>
</protein>
<accession>A0AAD1SPI0</accession>
<dbReference type="Proteomes" id="UP001295444">
    <property type="component" value="Chromosome 07"/>
</dbReference>
<gene>
    <name evidence="2" type="ORF">PECUL_23A014888</name>
</gene>
<evidence type="ECO:0000313" key="2">
    <source>
        <dbReference type="EMBL" id="CAH2307170.1"/>
    </source>
</evidence>
<feature type="region of interest" description="Disordered" evidence="1">
    <location>
        <begin position="1"/>
        <end position="112"/>
    </location>
</feature>
<proteinExistence type="predicted"/>
<organism evidence="2 3">
    <name type="scientific">Pelobates cultripes</name>
    <name type="common">Western spadefoot toad</name>
    <dbReference type="NCBI Taxonomy" id="61616"/>
    <lineage>
        <taxon>Eukaryota</taxon>
        <taxon>Metazoa</taxon>
        <taxon>Chordata</taxon>
        <taxon>Craniata</taxon>
        <taxon>Vertebrata</taxon>
        <taxon>Euteleostomi</taxon>
        <taxon>Amphibia</taxon>
        <taxon>Batrachia</taxon>
        <taxon>Anura</taxon>
        <taxon>Pelobatoidea</taxon>
        <taxon>Pelobatidae</taxon>
        <taxon>Pelobates</taxon>
    </lineage>
</organism>
<feature type="non-terminal residue" evidence="2">
    <location>
        <position position="1"/>
    </location>
</feature>
<feature type="compositionally biased region" description="Basic and acidic residues" evidence="1">
    <location>
        <begin position="78"/>
        <end position="88"/>
    </location>
</feature>
<reference evidence="2" key="1">
    <citation type="submission" date="2022-03" db="EMBL/GenBank/DDBJ databases">
        <authorList>
            <person name="Alioto T."/>
            <person name="Alioto T."/>
            <person name="Gomez Garrido J."/>
        </authorList>
    </citation>
    <scope>NUCLEOTIDE SEQUENCE</scope>
</reference>
<sequence length="112" mass="12859">NRATETLSVYVKKEPKRGRRPEHTKTASTGKRARREKDDHELTRLAAHGRAPKRCWEPGSETSQSGRCKLPQTANRHHPIDDSSEDNRKAKRRSKSELGGPHQQQHYLWSAN</sequence>
<dbReference type="AlphaFoldDB" id="A0AAD1SPI0"/>
<evidence type="ECO:0000313" key="3">
    <source>
        <dbReference type="Proteomes" id="UP001295444"/>
    </source>
</evidence>
<name>A0AAD1SPI0_PELCU</name>
<evidence type="ECO:0000256" key="1">
    <source>
        <dbReference type="SAM" id="MobiDB-lite"/>
    </source>
</evidence>
<keyword evidence="3" id="KW-1185">Reference proteome</keyword>